<dbReference type="PANTHER" id="PTHR13696">
    <property type="entry name" value="P-LOOP CONTAINING NUCLEOSIDE TRIPHOSPHATE HYDROLASE"/>
    <property type="match status" value="1"/>
</dbReference>
<dbReference type="SUPFAM" id="SSF52540">
    <property type="entry name" value="P-loop containing nucleoside triphosphate hydrolases"/>
    <property type="match status" value="1"/>
</dbReference>
<evidence type="ECO:0000259" key="1">
    <source>
        <dbReference type="Pfam" id="PF13614"/>
    </source>
</evidence>
<dbReference type="AlphaFoldDB" id="A0A2K9LPI5"/>
<protein>
    <submittedName>
        <fullName evidence="2">Cobyric acid synthase</fullName>
    </submittedName>
</protein>
<dbReference type="OrthoDB" id="9815116at2"/>
<organism evidence="2 3">
    <name type="scientific">Ketobacter alkanivorans</name>
    <dbReference type="NCBI Taxonomy" id="1917421"/>
    <lineage>
        <taxon>Bacteria</taxon>
        <taxon>Pseudomonadati</taxon>
        <taxon>Pseudomonadota</taxon>
        <taxon>Gammaproteobacteria</taxon>
        <taxon>Pseudomonadales</taxon>
        <taxon>Ketobacteraceae</taxon>
        <taxon>Ketobacter</taxon>
    </lineage>
</organism>
<gene>
    <name evidence="2" type="ORF">Kalk_18205</name>
</gene>
<dbReference type="EMBL" id="CP022684">
    <property type="protein sequence ID" value="AUM14238.1"/>
    <property type="molecule type" value="Genomic_DNA"/>
</dbReference>
<evidence type="ECO:0000313" key="2">
    <source>
        <dbReference type="EMBL" id="AUM14238.1"/>
    </source>
</evidence>
<dbReference type="RefSeq" id="WP_101895612.1">
    <property type="nucleotide sequence ID" value="NZ_CP022684.1"/>
</dbReference>
<reference evidence="3" key="1">
    <citation type="submission" date="2017-08" db="EMBL/GenBank/DDBJ databases">
        <title>Direct submision.</title>
        <authorList>
            <person name="Kim S.-J."/>
            <person name="Rhee S.-K."/>
        </authorList>
    </citation>
    <scope>NUCLEOTIDE SEQUENCE [LARGE SCALE GENOMIC DNA]</scope>
    <source>
        <strain evidence="3">GI5</strain>
    </source>
</reference>
<dbReference type="Pfam" id="PF13614">
    <property type="entry name" value="AAA_31"/>
    <property type="match status" value="1"/>
</dbReference>
<dbReference type="CDD" id="cd02042">
    <property type="entry name" value="ParAB_family"/>
    <property type="match status" value="1"/>
</dbReference>
<dbReference type="InterPro" id="IPR027417">
    <property type="entry name" value="P-loop_NTPase"/>
</dbReference>
<dbReference type="InterPro" id="IPR050678">
    <property type="entry name" value="DNA_Partitioning_ATPase"/>
</dbReference>
<keyword evidence="3" id="KW-1185">Reference proteome</keyword>
<dbReference type="Proteomes" id="UP000235116">
    <property type="component" value="Chromosome"/>
</dbReference>
<proteinExistence type="predicted"/>
<dbReference type="InterPro" id="IPR025669">
    <property type="entry name" value="AAA_dom"/>
</dbReference>
<sequence length="270" mass="30306">MRRVVFNQKGGVGKSSIASNLAAISAHRGLKTLLIDLDSQCNSTQYLLGRDFQTGETDIGVFFAQTLSFRHRHKRNLEDFITPSQFDNLHVIAANPELGEIMSQLEAKHKIFKLRDALAKLNGYDAIYIDTPPAFNFYTLSALIAADSCLIPFDCDEFSRQALYNLIENVEETRQDHNDDLEVEGIVVNQFQPRASLPTRMVDELKEEGLPILDTYISSSVKMRESHDTGIPLIHMAPKHKLTDEFVALFELLHPGFAVSVAEKSDKEPA</sequence>
<name>A0A2K9LPI5_9GAMM</name>
<feature type="domain" description="AAA" evidence="1">
    <location>
        <begin position="5"/>
        <end position="183"/>
    </location>
</feature>
<dbReference type="PANTHER" id="PTHR13696:SF52">
    <property type="entry name" value="PARA FAMILY PROTEIN CT_582"/>
    <property type="match status" value="1"/>
</dbReference>
<dbReference type="Gene3D" id="3.40.50.300">
    <property type="entry name" value="P-loop containing nucleotide triphosphate hydrolases"/>
    <property type="match status" value="1"/>
</dbReference>
<evidence type="ECO:0000313" key="3">
    <source>
        <dbReference type="Proteomes" id="UP000235116"/>
    </source>
</evidence>
<dbReference type="KEGG" id="kak:Kalk_18205"/>
<accession>A0A2K9LPI5</accession>